<dbReference type="GO" id="GO:0005509">
    <property type="term" value="F:calcium ion binding"/>
    <property type="evidence" value="ECO:0007669"/>
    <property type="project" value="InterPro"/>
</dbReference>
<evidence type="ECO:0000313" key="4">
    <source>
        <dbReference type="EMBL" id="UWQ55450.1"/>
    </source>
</evidence>
<dbReference type="SUPFAM" id="SSF51120">
    <property type="entry name" value="beta-Roll"/>
    <property type="match status" value="3"/>
</dbReference>
<evidence type="ECO:0000256" key="2">
    <source>
        <dbReference type="ARBA" id="ARBA00022525"/>
    </source>
</evidence>
<dbReference type="RefSeq" id="WP_259972429.1">
    <property type="nucleotide sequence ID" value="NZ_CP081070.1"/>
</dbReference>
<dbReference type="EMBL" id="CP081070">
    <property type="protein sequence ID" value="UWQ55450.1"/>
    <property type="molecule type" value="Genomic_DNA"/>
</dbReference>
<feature type="compositionally biased region" description="Low complexity" evidence="3">
    <location>
        <begin position="256"/>
        <end position="265"/>
    </location>
</feature>
<sequence length="409" mass="41862">MKVVIDDPSGAWTLTGSAWNNFSNPTLLAYTDSYITLSGTNGSVMEIQGNFSSSSYYNWTISSMAIYQNGTTKVSISEMNISYYQLDYLGGSSSLSGSDTITSNVQTGTYWASYGGNDVLTLGTGDDTVDGGSGTDRLVINDTFGNATASSSYSALVLNSADGQDRISGVEILEFANRTLALTVGSSSSNSLQGDSTAGISHDLILGGIGNDTLRGLSGNDVLKGEDGSDSLDGGSGLDQLDGGTGADTLTGGGDNDFLSGQSGDDQLDGGQGRDRLLGGTGSDHLKGGNGNDTLSGGGGNDTLSGGTGGDKLSGGNGRDVLLGHKGNDQLTGGGRADTFVFHKGHGNDTITDFTAGQDHIQIGRGASRLGQLDFEQQGDDVLVSFADVTILVEDISAAQLQDADNFLF</sequence>
<evidence type="ECO:0000256" key="1">
    <source>
        <dbReference type="ARBA" id="ARBA00004613"/>
    </source>
</evidence>
<dbReference type="InterPro" id="IPR018511">
    <property type="entry name" value="Hemolysin-typ_Ca-bd_CS"/>
</dbReference>
<feature type="region of interest" description="Disordered" evidence="3">
    <location>
        <begin position="220"/>
        <end position="329"/>
    </location>
</feature>
<reference evidence="4" key="1">
    <citation type="submission" date="2021-08" db="EMBL/GenBank/DDBJ databases">
        <authorList>
            <person name="Nwanade C."/>
            <person name="Wang M."/>
            <person name="Masoudi A."/>
            <person name="Yu Z."/>
            <person name="Liu J."/>
        </authorList>
    </citation>
    <scope>NUCLEOTIDE SEQUENCE</scope>
    <source>
        <strain evidence="4">S122</strain>
    </source>
</reference>
<feature type="compositionally biased region" description="Gly residues" evidence="3">
    <location>
        <begin position="243"/>
        <end position="255"/>
    </location>
</feature>
<gene>
    <name evidence="4" type="ORF">K3721_07890</name>
</gene>
<dbReference type="KEGG" id="lcae:K3721_07890"/>
<dbReference type="Gene3D" id="2.150.10.10">
    <property type="entry name" value="Serralysin-like metalloprotease, C-terminal"/>
    <property type="match status" value="3"/>
</dbReference>
<dbReference type="InterPro" id="IPR001343">
    <property type="entry name" value="Hemolysn_Ca-bd"/>
</dbReference>
<feature type="compositionally biased region" description="Gly residues" evidence="3">
    <location>
        <begin position="288"/>
        <end position="318"/>
    </location>
</feature>
<dbReference type="PRINTS" id="PR00313">
    <property type="entry name" value="CABNDNGRPT"/>
</dbReference>
<accession>A0A9Q9HNI0</accession>
<dbReference type="Pfam" id="PF00353">
    <property type="entry name" value="HemolysinCabind"/>
    <property type="match status" value="4"/>
</dbReference>
<comment type="subcellular location">
    <subcellularLocation>
        <location evidence="1">Secreted</location>
    </subcellularLocation>
</comment>
<keyword evidence="2" id="KW-0964">Secreted</keyword>
<dbReference type="InterPro" id="IPR050557">
    <property type="entry name" value="RTX_toxin/Mannuronan_C5-epim"/>
</dbReference>
<evidence type="ECO:0000313" key="5">
    <source>
        <dbReference type="Proteomes" id="UP001058713"/>
    </source>
</evidence>
<dbReference type="Proteomes" id="UP001058713">
    <property type="component" value="Chromosome"/>
</dbReference>
<dbReference type="GO" id="GO:0005576">
    <property type="term" value="C:extracellular region"/>
    <property type="evidence" value="ECO:0007669"/>
    <property type="project" value="UniProtKB-SubCell"/>
</dbReference>
<name>A0A9Q9HNI0_LEICA</name>
<dbReference type="AlphaFoldDB" id="A0A9Q9HNI0"/>
<protein>
    <submittedName>
        <fullName evidence="4">Calcium-binding protein</fullName>
    </submittedName>
</protein>
<dbReference type="PANTHER" id="PTHR38340">
    <property type="entry name" value="S-LAYER PROTEIN"/>
    <property type="match status" value="1"/>
</dbReference>
<organism evidence="4 5">
    <name type="scientific">Leisingera caerulea</name>
    <name type="common">Phaeobacter caeruleus</name>
    <dbReference type="NCBI Taxonomy" id="506591"/>
    <lineage>
        <taxon>Bacteria</taxon>
        <taxon>Pseudomonadati</taxon>
        <taxon>Pseudomonadota</taxon>
        <taxon>Alphaproteobacteria</taxon>
        <taxon>Rhodobacterales</taxon>
        <taxon>Roseobacteraceae</taxon>
        <taxon>Leisingera</taxon>
    </lineage>
</organism>
<proteinExistence type="predicted"/>
<dbReference type="PROSITE" id="PS00330">
    <property type="entry name" value="HEMOLYSIN_CALCIUM"/>
    <property type="match status" value="5"/>
</dbReference>
<evidence type="ECO:0000256" key="3">
    <source>
        <dbReference type="SAM" id="MobiDB-lite"/>
    </source>
</evidence>
<dbReference type="InterPro" id="IPR011049">
    <property type="entry name" value="Serralysin-like_metalloprot_C"/>
</dbReference>
<dbReference type="PANTHER" id="PTHR38340:SF1">
    <property type="entry name" value="S-LAYER PROTEIN"/>
    <property type="match status" value="1"/>
</dbReference>